<accession>A0A136J057</accession>
<dbReference type="EMBL" id="KQ964252">
    <property type="protein sequence ID" value="KXJ90572.1"/>
    <property type="molecule type" value="Genomic_DNA"/>
</dbReference>
<name>A0A136J057_9PEZI</name>
<dbReference type="Gene3D" id="3.40.50.300">
    <property type="entry name" value="P-loop containing nucleotide triphosphate hydrolases"/>
    <property type="match status" value="1"/>
</dbReference>
<dbReference type="AlphaFoldDB" id="A0A136J057"/>
<dbReference type="InterPro" id="IPR027417">
    <property type="entry name" value="P-loop_NTPase"/>
</dbReference>
<evidence type="ECO:0008006" key="3">
    <source>
        <dbReference type="Google" id="ProtNLM"/>
    </source>
</evidence>
<evidence type="ECO:0000313" key="1">
    <source>
        <dbReference type="EMBL" id="KXJ90572.1"/>
    </source>
</evidence>
<dbReference type="OrthoDB" id="2316594at2759"/>
<sequence length="474" mass="51473">MHAVLMASRIFQNVAAPSSAFICGSQGSGKSHTLSCMLENCLLPSKQGCLPKPLAGVVFHYGTFTSDSSGIPCEAAYLASNPDIKVRVLCAPTNLETMKRTYDCIRNVTVEALQLDEHDLNTQRMLELMGAKDQGLPLYLHVFQRILRNMRVQQQKTFLDGLPGRFEYAEFRRQVTKETLTTQQNSFLQQRLDTLESFMVLKQTATLGPSGPLSATRGKIDAARESGTDWQLQPGQLTIVDLSCPCVTQEQACLLFNICLSLSLEKHASSGTAALGKIIALDEAHKYMGGRSPESQTLTQSLLSTIRLQRHLGARVIISTQEPTISSKLLDLCSVTIVHRFTSPDWLRMLSGHLAGLSTAANVVIAMSKVGLDGRGCDATSSTHDQPDNGNEVRTGIQVHCSTAIPVAELFSHIVKLKVGEAFLFAPSAILDKTGGGTGKGSHPVEFKVLGHEVLKIRVRKRLTDDGGKSNMAA</sequence>
<gene>
    <name evidence="1" type="ORF">Micbo1qcDRAFT_164147</name>
</gene>
<dbReference type="STRING" id="196109.A0A136J057"/>
<organism evidence="1 2">
    <name type="scientific">Microdochium bolleyi</name>
    <dbReference type="NCBI Taxonomy" id="196109"/>
    <lineage>
        <taxon>Eukaryota</taxon>
        <taxon>Fungi</taxon>
        <taxon>Dikarya</taxon>
        <taxon>Ascomycota</taxon>
        <taxon>Pezizomycotina</taxon>
        <taxon>Sordariomycetes</taxon>
        <taxon>Xylariomycetidae</taxon>
        <taxon>Xylariales</taxon>
        <taxon>Microdochiaceae</taxon>
        <taxon>Microdochium</taxon>
    </lineage>
</organism>
<reference evidence="2" key="1">
    <citation type="submission" date="2016-02" db="EMBL/GenBank/DDBJ databases">
        <title>Draft genome sequence of Microdochium bolleyi, a fungal endophyte of beachgrass.</title>
        <authorList>
            <consortium name="DOE Joint Genome Institute"/>
            <person name="David A.S."/>
            <person name="May G."/>
            <person name="Haridas S."/>
            <person name="Lim J."/>
            <person name="Wang M."/>
            <person name="Labutti K."/>
            <person name="Lipzen A."/>
            <person name="Barry K."/>
            <person name="Grigoriev I.V."/>
        </authorList>
    </citation>
    <scope>NUCLEOTIDE SEQUENCE [LARGE SCALE GENOMIC DNA]</scope>
    <source>
        <strain evidence="2">J235TASD1</strain>
    </source>
</reference>
<dbReference type="Proteomes" id="UP000070501">
    <property type="component" value="Unassembled WGS sequence"/>
</dbReference>
<evidence type="ECO:0000313" key="2">
    <source>
        <dbReference type="Proteomes" id="UP000070501"/>
    </source>
</evidence>
<keyword evidence="2" id="KW-1185">Reference proteome</keyword>
<proteinExistence type="predicted"/>
<dbReference type="InParanoid" id="A0A136J057"/>
<dbReference type="SUPFAM" id="SSF52540">
    <property type="entry name" value="P-loop containing nucleoside triphosphate hydrolases"/>
    <property type="match status" value="1"/>
</dbReference>
<protein>
    <recommendedName>
        <fullName evidence="3">P-loop containing nucleoside triphosphate hydrolase protein</fullName>
    </recommendedName>
</protein>